<evidence type="ECO:0000313" key="3">
    <source>
        <dbReference type="EMBL" id="RMO82013.1"/>
    </source>
</evidence>
<protein>
    <submittedName>
        <fullName evidence="3">GNAT family acetyltransferase</fullName>
    </submittedName>
</protein>
<comment type="caution">
    <text evidence="3">The sequence shown here is derived from an EMBL/GenBank/DDBJ whole genome shotgun (WGS) entry which is preliminary data.</text>
</comment>
<dbReference type="SUPFAM" id="SSF55729">
    <property type="entry name" value="Acyl-CoA N-acyltransferases (Nat)"/>
    <property type="match status" value="1"/>
</dbReference>
<reference evidence="3 4" key="1">
    <citation type="submission" date="2018-08" db="EMBL/GenBank/DDBJ databases">
        <title>Recombination of ecologically and evolutionarily significant loci maintains genetic cohesion in the Pseudomonas syringae species complex.</title>
        <authorList>
            <person name="Dillon M."/>
            <person name="Thakur S."/>
            <person name="Almeida R.N.D."/>
            <person name="Weir B.S."/>
            <person name="Guttman D.S."/>
        </authorList>
    </citation>
    <scope>NUCLEOTIDE SEQUENCE [LARGE SCALE GENOMIC DNA]</scope>
    <source>
        <strain evidence="3 4">ICMP 8902</strain>
    </source>
</reference>
<dbReference type="PROSITE" id="PS51186">
    <property type="entry name" value="GNAT"/>
    <property type="match status" value="1"/>
</dbReference>
<sequence>MPDRGRTYRRRQRALTTDASTTEALTLRTLPPASVPASRPKPADASAEHYWLMRRNLDDSLPQIRWPTDVVVTPFILDLAAEAHRLLTSGYLGGAGNVPDYSTWLAGFEHDAEYDLSLCFLAMRNGAVIGVITGWTSAFIKDLVVHPDARNRGVGFALLHHLFAHLTRRHEAAADLYVMENNLAARRLYEKSGMSYVKRIVLPAS</sequence>
<dbReference type="Gene3D" id="3.40.630.30">
    <property type="match status" value="1"/>
</dbReference>
<dbReference type="InterPro" id="IPR000182">
    <property type="entry name" value="GNAT_dom"/>
</dbReference>
<dbReference type="PANTHER" id="PTHR43072">
    <property type="entry name" value="N-ACETYLTRANSFERASE"/>
    <property type="match status" value="1"/>
</dbReference>
<feature type="region of interest" description="Disordered" evidence="1">
    <location>
        <begin position="1"/>
        <end position="23"/>
    </location>
</feature>
<proteinExistence type="predicted"/>
<dbReference type="AlphaFoldDB" id="A0A3M3YKN4"/>
<name>A0A3M3YKN4_9PSED</name>
<organism evidence="3 4">
    <name type="scientific">Pseudomonas syringae pv. philadelphi</name>
    <dbReference type="NCBI Taxonomy" id="251706"/>
    <lineage>
        <taxon>Bacteria</taxon>
        <taxon>Pseudomonadati</taxon>
        <taxon>Pseudomonadota</taxon>
        <taxon>Gammaproteobacteria</taxon>
        <taxon>Pseudomonadales</taxon>
        <taxon>Pseudomonadaceae</taxon>
        <taxon>Pseudomonas</taxon>
    </lineage>
</organism>
<feature type="domain" description="N-acetyltransferase" evidence="2">
    <location>
        <begin position="70"/>
        <end position="205"/>
    </location>
</feature>
<gene>
    <name evidence="3" type="ORF">ALQ33_00435</name>
</gene>
<dbReference type="PANTHER" id="PTHR43072:SF60">
    <property type="entry name" value="L-2,4-DIAMINOBUTYRIC ACID ACETYLTRANSFERASE"/>
    <property type="match status" value="1"/>
</dbReference>
<dbReference type="GO" id="GO:0016747">
    <property type="term" value="F:acyltransferase activity, transferring groups other than amino-acyl groups"/>
    <property type="evidence" value="ECO:0007669"/>
    <property type="project" value="InterPro"/>
</dbReference>
<feature type="compositionally biased region" description="Polar residues" evidence="1">
    <location>
        <begin position="14"/>
        <end position="23"/>
    </location>
</feature>
<dbReference type="EMBL" id="RBQB01000305">
    <property type="protein sequence ID" value="RMO82013.1"/>
    <property type="molecule type" value="Genomic_DNA"/>
</dbReference>
<accession>A0A3M3YKN4</accession>
<dbReference type="Proteomes" id="UP000279372">
    <property type="component" value="Unassembled WGS sequence"/>
</dbReference>
<dbReference type="Pfam" id="PF00583">
    <property type="entry name" value="Acetyltransf_1"/>
    <property type="match status" value="1"/>
</dbReference>
<evidence type="ECO:0000259" key="2">
    <source>
        <dbReference type="PROSITE" id="PS51186"/>
    </source>
</evidence>
<dbReference type="CDD" id="cd04301">
    <property type="entry name" value="NAT_SF"/>
    <property type="match status" value="1"/>
</dbReference>
<keyword evidence="3" id="KW-0808">Transferase</keyword>
<evidence type="ECO:0000256" key="1">
    <source>
        <dbReference type="SAM" id="MobiDB-lite"/>
    </source>
</evidence>
<evidence type="ECO:0000313" key="4">
    <source>
        <dbReference type="Proteomes" id="UP000279372"/>
    </source>
</evidence>
<dbReference type="InterPro" id="IPR016181">
    <property type="entry name" value="Acyl_CoA_acyltransferase"/>
</dbReference>